<gene>
    <name evidence="3 4" type="primary">LOC116956677</name>
</gene>
<dbReference type="AlphaFoldDB" id="A0AAJ7UGJ0"/>
<evidence type="ECO:0000313" key="4">
    <source>
        <dbReference type="RefSeq" id="XP_032834350.1"/>
    </source>
</evidence>
<protein>
    <submittedName>
        <fullName evidence="3 4">Uncharacterized protein LOC116956677</fullName>
    </submittedName>
</protein>
<dbReference type="KEGG" id="pmrn:116956677"/>
<sequence length="321" mass="34242">MASAALVHGGRLLIKQEREDEEEPPPPPCDDDDDGGSGGAWPGLVVKREGGDDVDGDNGDGGGWARGHTENPEEGLRNFSSIEADAAAAPPRDAAPRKRRRPREKTIEAAVRRMAAGAYPGRHGGARRETRPSVVAVGPDCRCKRECFTKVDEDYRREVCSHFWRELGRDGYDAQTAYLFGRILVQDVKRRYSKSARDKRSCSVAYHVATPAGGGGGGGGGDVQVCKKAFASIYGISRGRIDVLVSKKKKMVARGEAAAATAAAAAAAAAATAATAAATSLPRDRRGLRKGRPRALAEILRFRAAAEPAANFKSQPREQRP</sequence>
<evidence type="ECO:0000313" key="3">
    <source>
        <dbReference type="RefSeq" id="XP_032834348.1"/>
    </source>
</evidence>
<reference evidence="3 4" key="1">
    <citation type="submission" date="2025-04" db="UniProtKB">
        <authorList>
            <consortium name="RefSeq"/>
        </authorList>
    </citation>
    <scope>IDENTIFICATION</scope>
    <source>
        <tissue evidence="3 4">Sperm</tissue>
    </source>
</reference>
<dbReference type="RefSeq" id="XP_032834348.1">
    <property type="nucleotide sequence ID" value="XM_032978457.1"/>
</dbReference>
<feature type="region of interest" description="Disordered" evidence="1">
    <location>
        <begin position="1"/>
        <end position="105"/>
    </location>
</feature>
<accession>A0AAJ7UGJ0</accession>
<dbReference type="Proteomes" id="UP001318040">
    <property type="component" value="Chromosome 66"/>
</dbReference>
<dbReference type="GeneID" id="116956677"/>
<dbReference type="RefSeq" id="XP_032834350.1">
    <property type="nucleotide sequence ID" value="XM_032978459.1"/>
</dbReference>
<evidence type="ECO:0000256" key="1">
    <source>
        <dbReference type="SAM" id="MobiDB-lite"/>
    </source>
</evidence>
<feature type="compositionally biased region" description="Basic and acidic residues" evidence="1">
    <location>
        <begin position="67"/>
        <end position="76"/>
    </location>
</feature>
<feature type="compositionally biased region" description="Acidic residues" evidence="1">
    <location>
        <begin position="19"/>
        <end position="35"/>
    </location>
</feature>
<proteinExistence type="predicted"/>
<evidence type="ECO:0000313" key="2">
    <source>
        <dbReference type="Proteomes" id="UP001318040"/>
    </source>
</evidence>
<organism evidence="2 3">
    <name type="scientific">Petromyzon marinus</name>
    <name type="common">Sea lamprey</name>
    <dbReference type="NCBI Taxonomy" id="7757"/>
    <lineage>
        <taxon>Eukaryota</taxon>
        <taxon>Metazoa</taxon>
        <taxon>Chordata</taxon>
        <taxon>Craniata</taxon>
        <taxon>Vertebrata</taxon>
        <taxon>Cyclostomata</taxon>
        <taxon>Hyperoartia</taxon>
        <taxon>Petromyzontiformes</taxon>
        <taxon>Petromyzontidae</taxon>
        <taxon>Petromyzon</taxon>
    </lineage>
</organism>
<keyword evidence="2" id="KW-1185">Reference proteome</keyword>
<name>A0AAJ7UGJ0_PETMA</name>
<feature type="compositionally biased region" description="Low complexity" evidence="1">
    <location>
        <begin position="83"/>
        <end position="92"/>
    </location>
</feature>